<accession>A0ABN2MCD8</accession>
<evidence type="ECO:0000259" key="1">
    <source>
        <dbReference type="PROSITE" id="PS51819"/>
    </source>
</evidence>
<proteinExistence type="predicted"/>
<name>A0ABN2MCD8_9MICO</name>
<dbReference type="SUPFAM" id="SSF54593">
    <property type="entry name" value="Glyoxalase/Bleomycin resistance protein/Dihydroxybiphenyl dioxygenase"/>
    <property type="match status" value="1"/>
</dbReference>
<evidence type="ECO:0000313" key="2">
    <source>
        <dbReference type="EMBL" id="GAA1820264.1"/>
    </source>
</evidence>
<dbReference type="PROSITE" id="PS51819">
    <property type="entry name" value="VOC"/>
    <property type="match status" value="1"/>
</dbReference>
<dbReference type="RefSeq" id="WP_344297698.1">
    <property type="nucleotide sequence ID" value="NZ_BAAANJ010000021.1"/>
</dbReference>
<sequence>MVTIRDAFSGFSVDDITAAREFYGTKLGLAVSDEPMAGALQLSLPSGQAVFIYPKPDHVPAAYTMLNLVVENIDHAVDELNEAGIVTKIYEAPDDYGTDERGVARGGQSGQGPDIAWFRDPAGNVLSVIGM</sequence>
<dbReference type="InterPro" id="IPR004360">
    <property type="entry name" value="Glyas_Fos-R_dOase_dom"/>
</dbReference>
<keyword evidence="3" id="KW-1185">Reference proteome</keyword>
<feature type="domain" description="VOC" evidence="1">
    <location>
        <begin position="5"/>
        <end position="131"/>
    </location>
</feature>
<dbReference type="InterPro" id="IPR037523">
    <property type="entry name" value="VOC_core"/>
</dbReference>
<reference evidence="2 3" key="1">
    <citation type="journal article" date="2019" name="Int. J. Syst. Evol. Microbiol.">
        <title>The Global Catalogue of Microorganisms (GCM) 10K type strain sequencing project: providing services to taxonomists for standard genome sequencing and annotation.</title>
        <authorList>
            <consortium name="The Broad Institute Genomics Platform"/>
            <consortium name="The Broad Institute Genome Sequencing Center for Infectious Disease"/>
            <person name="Wu L."/>
            <person name="Ma J."/>
        </authorList>
    </citation>
    <scope>NUCLEOTIDE SEQUENCE [LARGE SCALE GENOMIC DNA]</scope>
    <source>
        <strain evidence="2 3">JCM 14322</strain>
    </source>
</reference>
<comment type="caution">
    <text evidence="2">The sequence shown here is derived from an EMBL/GenBank/DDBJ whole genome shotgun (WGS) entry which is preliminary data.</text>
</comment>
<dbReference type="Pfam" id="PF00903">
    <property type="entry name" value="Glyoxalase"/>
    <property type="match status" value="1"/>
</dbReference>
<protein>
    <recommendedName>
        <fullName evidence="1">VOC domain-containing protein</fullName>
    </recommendedName>
</protein>
<dbReference type="Proteomes" id="UP001500002">
    <property type="component" value="Unassembled WGS sequence"/>
</dbReference>
<dbReference type="EMBL" id="BAAANJ010000021">
    <property type="protein sequence ID" value="GAA1820264.1"/>
    <property type="molecule type" value="Genomic_DNA"/>
</dbReference>
<evidence type="ECO:0000313" key="3">
    <source>
        <dbReference type="Proteomes" id="UP001500002"/>
    </source>
</evidence>
<gene>
    <name evidence="2" type="ORF">GCM10009749_33540</name>
</gene>
<dbReference type="InterPro" id="IPR029068">
    <property type="entry name" value="Glyas_Bleomycin-R_OHBP_Dase"/>
</dbReference>
<dbReference type="CDD" id="cd06587">
    <property type="entry name" value="VOC"/>
    <property type="match status" value="1"/>
</dbReference>
<dbReference type="Gene3D" id="3.10.180.10">
    <property type="entry name" value="2,3-Dihydroxybiphenyl 1,2-Dioxygenase, domain 1"/>
    <property type="match status" value="1"/>
</dbReference>
<organism evidence="2 3">
    <name type="scientific">Agromyces neolithicus</name>
    <dbReference type="NCBI Taxonomy" id="269420"/>
    <lineage>
        <taxon>Bacteria</taxon>
        <taxon>Bacillati</taxon>
        <taxon>Actinomycetota</taxon>
        <taxon>Actinomycetes</taxon>
        <taxon>Micrococcales</taxon>
        <taxon>Microbacteriaceae</taxon>
        <taxon>Agromyces</taxon>
    </lineage>
</organism>